<dbReference type="Proteomes" id="UP001371456">
    <property type="component" value="Unassembled WGS sequence"/>
</dbReference>
<dbReference type="InterPro" id="IPR021149">
    <property type="entry name" value="OligosaccharylTrfase_OST3/OST6"/>
</dbReference>
<dbReference type="Pfam" id="PF04756">
    <property type="entry name" value="OST3_OST6"/>
    <property type="match status" value="1"/>
</dbReference>
<evidence type="ECO:0000256" key="8">
    <source>
        <dbReference type="ARBA" id="ARBA00023136"/>
    </source>
</evidence>
<feature type="transmembrane region" description="Helical" evidence="10">
    <location>
        <begin position="122"/>
        <end position="143"/>
    </location>
</feature>
<gene>
    <name evidence="11" type="ORF">RDI58_006810</name>
</gene>
<protein>
    <submittedName>
        <fullName evidence="11">Uncharacterized protein</fullName>
    </submittedName>
</protein>
<keyword evidence="5" id="KW-0732">Signal</keyword>
<keyword evidence="12" id="KW-1185">Reference proteome</keyword>
<evidence type="ECO:0000256" key="4">
    <source>
        <dbReference type="ARBA" id="ARBA00022692"/>
    </source>
</evidence>
<dbReference type="EMBL" id="JBANQN010000003">
    <property type="protein sequence ID" value="KAK6793357.1"/>
    <property type="molecule type" value="Genomic_DNA"/>
</dbReference>
<accession>A0AAN8TYS7</accession>
<organism evidence="11 12">
    <name type="scientific">Solanum bulbocastanum</name>
    <name type="common">Wild potato</name>
    <dbReference type="NCBI Taxonomy" id="147425"/>
    <lineage>
        <taxon>Eukaryota</taxon>
        <taxon>Viridiplantae</taxon>
        <taxon>Streptophyta</taxon>
        <taxon>Embryophyta</taxon>
        <taxon>Tracheophyta</taxon>
        <taxon>Spermatophyta</taxon>
        <taxon>Magnoliopsida</taxon>
        <taxon>eudicotyledons</taxon>
        <taxon>Gunneridae</taxon>
        <taxon>Pentapetalae</taxon>
        <taxon>asterids</taxon>
        <taxon>lamiids</taxon>
        <taxon>Solanales</taxon>
        <taxon>Solanaceae</taxon>
        <taxon>Solanoideae</taxon>
        <taxon>Solaneae</taxon>
        <taxon>Solanum</taxon>
    </lineage>
</organism>
<feature type="transmembrane region" description="Helical" evidence="10">
    <location>
        <begin position="70"/>
        <end position="90"/>
    </location>
</feature>
<evidence type="ECO:0000256" key="9">
    <source>
        <dbReference type="SAM" id="MobiDB-lite"/>
    </source>
</evidence>
<feature type="region of interest" description="Disordered" evidence="9">
    <location>
        <begin position="248"/>
        <end position="276"/>
    </location>
</feature>
<keyword evidence="7 10" id="KW-1133">Transmembrane helix</keyword>
<evidence type="ECO:0000256" key="6">
    <source>
        <dbReference type="ARBA" id="ARBA00022824"/>
    </source>
</evidence>
<sequence length="569" mass="64073">MDGSDLARLAESMAEFVEAKTKLTVGPIHRPPMISKKQMAVIIAAGLVLSPFLVKRVLSGDTLLHDKHVWMAGSIFVYFFSVSGAMHNIIRKMPMFMMDREDPGKLVFFYQGSGMQLGAEGFAVGFLYTIVGLLLAFMTNVLVRLKSRTVQRVVMLFALFVSFWAVKKDLLETRENGEDIVAINGTKEVDHHDKIVKSINLIEESKDIISRENLLEFEENGEAYVDAINAKKEEARHKIVNSVNLFEESKDEEEEEELNKSNIKNLPERPENDEGLLSNQVSANCSEYLSNLQKHNGEEEVEVDEVSNSSVSSYISYPQNHRYHCCRNSNDEFEDIDLEDEANNNEDGNEMILEESSYDSLFSLSIDDSTRNGNNPISEIMCDKEVNSPLKPMLLRRFKNVDRLVSDPQEVVHFQHGYDYSFEDSEQHRLPVLNPIRNPCLLKDTGITTPPSLLNQQEKENIDMNLLDFCTTYNRAKDEPSLKHQENEIAVDASLSSWLVECSQDDTPNSKNSVGSVGNSPSEKRVGLIDRPISGALTVEELKDEKPIVIGTIGSYLRHSGQASSISSY</sequence>
<feature type="transmembrane region" description="Helical" evidence="10">
    <location>
        <begin position="39"/>
        <end position="58"/>
    </location>
</feature>
<evidence type="ECO:0000256" key="5">
    <source>
        <dbReference type="ARBA" id="ARBA00022729"/>
    </source>
</evidence>
<feature type="compositionally biased region" description="Low complexity" evidence="9">
    <location>
        <begin position="509"/>
        <end position="521"/>
    </location>
</feature>
<feature type="region of interest" description="Disordered" evidence="9">
    <location>
        <begin position="504"/>
        <end position="525"/>
    </location>
</feature>
<evidence type="ECO:0000256" key="10">
    <source>
        <dbReference type="SAM" id="Phobius"/>
    </source>
</evidence>
<evidence type="ECO:0000256" key="2">
    <source>
        <dbReference type="ARBA" id="ARBA00004477"/>
    </source>
</evidence>
<evidence type="ECO:0000256" key="7">
    <source>
        <dbReference type="ARBA" id="ARBA00022989"/>
    </source>
</evidence>
<comment type="similarity">
    <text evidence="3">Belongs to the OST3/OST6 family.</text>
</comment>
<comment type="caution">
    <text evidence="11">The sequence shown here is derived from an EMBL/GenBank/DDBJ whole genome shotgun (WGS) entry which is preliminary data.</text>
</comment>
<evidence type="ECO:0000256" key="3">
    <source>
        <dbReference type="ARBA" id="ARBA00009561"/>
    </source>
</evidence>
<evidence type="ECO:0000256" key="1">
    <source>
        <dbReference type="ARBA" id="ARBA00002791"/>
    </source>
</evidence>
<dbReference type="GO" id="GO:0008250">
    <property type="term" value="C:oligosaccharyltransferase complex"/>
    <property type="evidence" value="ECO:0007669"/>
    <property type="project" value="TreeGrafter"/>
</dbReference>
<reference evidence="11 12" key="1">
    <citation type="submission" date="2024-02" db="EMBL/GenBank/DDBJ databases">
        <title>de novo genome assembly of Solanum bulbocastanum strain 11H21.</title>
        <authorList>
            <person name="Hosaka A.J."/>
        </authorList>
    </citation>
    <scope>NUCLEOTIDE SEQUENCE [LARGE SCALE GENOMIC DNA]</scope>
    <source>
        <tissue evidence="11">Young leaves</tissue>
    </source>
</reference>
<keyword evidence="6" id="KW-0256">Endoplasmic reticulum</keyword>
<evidence type="ECO:0000313" key="11">
    <source>
        <dbReference type="EMBL" id="KAK6793357.1"/>
    </source>
</evidence>
<proteinExistence type="inferred from homology"/>
<dbReference type="AlphaFoldDB" id="A0AAN8TYS7"/>
<name>A0AAN8TYS7_SOLBU</name>
<comment type="subcellular location">
    <subcellularLocation>
        <location evidence="2">Endoplasmic reticulum membrane</location>
        <topology evidence="2">Multi-pass membrane protein</topology>
    </subcellularLocation>
</comment>
<keyword evidence="4 10" id="KW-0812">Transmembrane</keyword>
<evidence type="ECO:0000313" key="12">
    <source>
        <dbReference type="Proteomes" id="UP001371456"/>
    </source>
</evidence>
<dbReference type="GO" id="GO:0018279">
    <property type="term" value="P:protein N-linked glycosylation via asparagine"/>
    <property type="evidence" value="ECO:0007669"/>
    <property type="project" value="TreeGrafter"/>
</dbReference>
<dbReference type="PANTHER" id="PTHR12692">
    <property type="entry name" value="DOLICHYL-DIPHOSPHOOLIGOSACCHARIDE--PROTEIN GLYCOSYLTRANSFERASE-RELATED"/>
    <property type="match status" value="1"/>
</dbReference>
<comment type="function">
    <text evidence="1">Subunit of the oligosaccharyl transferase (OST) complex that catalyzes the initial transfer of a defined glycan (Glc(3)Man(9)GlcNAc(2) in eukaryotes) from the lipid carrier dolichol-pyrophosphate to an asparagine residue within an Asn-X-Ser/Thr consensus motif in nascent polypeptide chains, the first step in protein N-glycosylation. N-glycosylation occurs cotranslationally and the complex associates with the Sec61 complex at the channel-forming translocon complex that mediates protein translocation across the endoplasmic reticulum (ER). All subunits are required for a maximal enzyme activity.</text>
</comment>
<dbReference type="PANTHER" id="PTHR12692:SF0">
    <property type="entry name" value="GH11935P"/>
    <property type="match status" value="1"/>
</dbReference>
<keyword evidence="8 10" id="KW-0472">Membrane</keyword>